<evidence type="ECO:0000313" key="2">
    <source>
        <dbReference type="EMBL" id="JAE18640.1"/>
    </source>
</evidence>
<feature type="region of interest" description="Disordered" evidence="1">
    <location>
        <begin position="30"/>
        <end position="72"/>
    </location>
</feature>
<proteinExistence type="predicted"/>
<accession>A0A0A9G0P1</accession>
<reference evidence="2" key="1">
    <citation type="submission" date="2014-09" db="EMBL/GenBank/DDBJ databases">
        <authorList>
            <person name="Magalhaes I.L.F."/>
            <person name="Oliveira U."/>
            <person name="Santos F.R."/>
            <person name="Vidigal T.H.D.A."/>
            <person name="Brescovit A.D."/>
            <person name="Santos A.J."/>
        </authorList>
    </citation>
    <scope>NUCLEOTIDE SEQUENCE</scope>
    <source>
        <tissue evidence="2">Shoot tissue taken approximately 20 cm above the soil surface</tissue>
    </source>
</reference>
<feature type="compositionally biased region" description="Pro residues" evidence="1">
    <location>
        <begin position="34"/>
        <end position="43"/>
    </location>
</feature>
<organism evidence="2">
    <name type="scientific">Arundo donax</name>
    <name type="common">Giant reed</name>
    <name type="synonym">Donax arundinaceus</name>
    <dbReference type="NCBI Taxonomy" id="35708"/>
    <lineage>
        <taxon>Eukaryota</taxon>
        <taxon>Viridiplantae</taxon>
        <taxon>Streptophyta</taxon>
        <taxon>Embryophyta</taxon>
        <taxon>Tracheophyta</taxon>
        <taxon>Spermatophyta</taxon>
        <taxon>Magnoliopsida</taxon>
        <taxon>Liliopsida</taxon>
        <taxon>Poales</taxon>
        <taxon>Poaceae</taxon>
        <taxon>PACMAD clade</taxon>
        <taxon>Arundinoideae</taxon>
        <taxon>Arundineae</taxon>
        <taxon>Arundo</taxon>
    </lineage>
</organism>
<evidence type="ECO:0000256" key="1">
    <source>
        <dbReference type="SAM" id="MobiDB-lite"/>
    </source>
</evidence>
<name>A0A0A9G0P1_ARUDO</name>
<dbReference type="AlphaFoldDB" id="A0A0A9G0P1"/>
<protein>
    <submittedName>
        <fullName evidence="2">Uncharacterized protein</fullName>
    </submittedName>
</protein>
<dbReference type="EMBL" id="GBRH01179256">
    <property type="protein sequence ID" value="JAE18640.1"/>
    <property type="molecule type" value="Transcribed_RNA"/>
</dbReference>
<sequence length="164" mass="17282">MLLLQHRPRVGILRQSSQIWFTSTFPAARHVTSAPPPSDPPPSATSGEDGGPRASGAVQGPRGRLAGGDVMTGTLRSCNDPAGLWLAGTARRPQGRLTAGPRDGLVGGPRAASCPPQASGFNSLLAGRYHCLVISCCHHHVTSRRLPALIPDADGWTTIINRWL</sequence>
<reference evidence="2" key="2">
    <citation type="journal article" date="2015" name="Data Brief">
        <title>Shoot transcriptome of the giant reed, Arundo donax.</title>
        <authorList>
            <person name="Barrero R.A."/>
            <person name="Guerrero F.D."/>
            <person name="Moolhuijzen P."/>
            <person name="Goolsby J.A."/>
            <person name="Tidwell J."/>
            <person name="Bellgard S.E."/>
            <person name="Bellgard M.I."/>
        </authorList>
    </citation>
    <scope>NUCLEOTIDE SEQUENCE</scope>
    <source>
        <tissue evidence="2">Shoot tissue taken approximately 20 cm above the soil surface</tissue>
    </source>
</reference>